<keyword evidence="2" id="KW-1185">Reference proteome</keyword>
<organism evidence="1 2">
    <name type="scientific">Aquila chrysaetos chrysaetos</name>
    <dbReference type="NCBI Taxonomy" id="223781"/>
    <lineage>
        <taxon>Eukaryota</taxon>
        <taxon>Metazoa</taxon>
        <taxon>Chordata</taxon>
        <taxon>Craniata</taxon>
        <taxon>Vertebrata</taxon>
        <taxon>Euteleostomi</taxon>
        <taxon>Archelosauria</taxon>
        <taxon>Archosauria</taxon>
        <taxon>Dinosauria</taxon>
        <taxon>Saurischia</taxon>
        <taxon>Theropoda</taxon>
        <taxon>Coelurosauria</taxon>
        <taxon>Aves</taxon>
        <taxon>Neognathae</taxon>
        <taxon>Neoaves</taxon>
        <taxon>Telluraves</taxon>
        <taxon>Accipitrimorphae</taxon>
        <taxon>Accipitriformes</taxon>
        <taxon>Accipitridae</taxon>
        <taxon>Accipitrinae</taxon>
        <taxon>Aquila</taxon>
    </lineage>
</organism>
<dbReference type="InParanoid" id="A0A663FI78"/>
<dbReference type="AlphaFoldDB" id="A0A663FI78"/>
<dbReference type="Proteomes" id="UP000472275">
    <property type="component" value="Unassembled WGS sequence"/>
</dbReference>
<proteinExistence type="predicted"/>
<sequence>CFFLFCRRTPRDWGEWDKKDWVRVLTGMTGEKIQVGCRKVEGSLYEKASSITISGNLLDPSSNITAKLCPTIEWGCNKQDFSLHVAVKRILCGVQLAI</sequence>
<evidence type="ECO:0000313" key="2">
    <source>
        <dbReference type="Proteomes" id="UP000472275"/>
    </source>
</evidence>
<name>A0A663FI78_AQUCH</name>
<reference evidence="1" key="2">
    <citation type="submission" date="2025-09" db="UniProtKB">
        <authorList>
            <consortium name="Ensembl"/>
        </authorList>
    </citation>
    <scope>IDENTIFICATION</scope>
</reference>
<reference evidence="1" key="1">
    <citation type="submission" date="2025-08" db="UniProtKB">
        <authorList>
            <consortium name="Ensembl"/>
        </authorList>
    </citation>
    <scope>IDENTIFICATION</scope>
</reference>
<dbReference type="GeneTree" id="ENSGT01030000238128"/>
<dbReference type="Ensembl" id="ENSACCT00020025367.1">
    <property type="protein sequence ID" value="ENSACCP00020024290.1"/>
    <property type="gene ID" value="ENSACCG00020016636.1"/>
</dbReference>
<protein>
    <submittedName>
        <fullName evidence="1">Uncharacterized protein</fullName>
    </submittedName>
</protein>
<accession>A0A663FI78</accession>
<evidence type="ECO:0000313" key="1">
    <source>
        <dbReference type="Ensembl" id="ENSACCP00020024290.1"/>
    </source>
</evidence>